<dbReference type="EMBL" id="SUNI01000001">
    <property type="protein sequence ID" value="TJZ94040.1"/>
    <property type="molecule type" value="Genomic_DNA"/>
</dbReference>
<name>A0A4U0RH61_9RHOB</name>
<organism evidence="1 2">
    <name type="scientific">Paracoccus gahaiensis</name>
    <dbReference type="NCBI Taxonomy" id="1706839"/>
    <lineage>
        <taxon>Bacteria</taxon>
        <taxon>Pseudomonadati</taxon>
        <taxon>Pseudomonadota</taxon>
        <taxon>Alphaproteobacteria</taxon>
        <taxon>Rhodobacterales</taxon>
        <taxon>Paracoccaceae</taxon>
        <taxon>Paracoccus</taxon>
    </lineage>
</organism>
<keyword evidence="2" id="KW-1185">Reference proteome</keyword>
<dbReference type="Proteomes" id="UP000309747">
    <property type="component" value="Unassembled WGS sequence"/>
</dbReference>
<evidence type="ECO:0000313" key="1">
    <source>
        <dbReference type="EMBL" id="TJZ94040.1"/>
    </source>
</evidence>
<protein>
    <submittedName>
        <fullName evidence="1">Permease</fullName>
    </submittedName>
</protein>
<dbReference type="RefSeq" id="WP_136884175.1">
    <property type="nucleotide sequence ID" value="NZ_SUNI01000001.1"/>
</dbReference>
<dbReference type="AlphaFoldDB" id="A0A4U0RH61"/>
<sequence length="135" mass="14737">MNDMEMGKVGTTEGPFVAGTQPAKAAFRIPEIAEGEDEIDVLRWLFWDYVRDLRGHQAELEALTSGELDPSKLKKAIETAKTVREAVQLLMAERIKVDKLRKDIAGGVGGGSLDLDAARDEIGRRLACLRRASGG</sequence>
<accession>A0A4U0RH61</accession>
<comment type="caution">
    <text evidence="1">The sequence shown here is derived from an EMBL/GenBank/DDBJ whole genome shotgun (WGS) entry which is preliminary data.</text>
</comment>
<proteinExistence type="predicted"/>
<dbReference type="OrthoDB" id="7873197at2"/>
<gene>
    <name evidence="1" type="ORF">FA743_01900</name>
</gene>
<evidence type="ECO:0000313" key="2">
    <source>
        <dbReference type="Proteomes" id="UP000309747"/>
    </source>
</evidence>
<reference evidence="1 2" key="1">
    <citation type="submission" date="2019-04" db="EMBL/GenBank/DDBJ databases">
        <authorList>
            <person name="Li J."/>
        </authorList>
    </citation>
    <scope>NUCLEOTIDE SEQUENCE [LARGE SCALE GENOMIC DNA]</scope>
    <source>
        <strain evidence="1 2">KCTC 42687</strain>
    </source>
</reference>